<reference evidence="7" key="2">
    <citation type="submission" date="2025-09" db="UniProtKB">
        <authorList>
            <consortium name="Ensembl"/>
        </authorList>
    </citation>
    <scope>IDENTIFICATION</scope>
</reference>
<evidence type="ECO:0000256" key="5">
    <source>
        <dbReference type="SAM" id="SignalP"/>
    </source>
</evidence>
<gene>
    <name evidence="7" type="primary">LOC114643328</name>
</gene>
<dbReference type="Gene3D" id="2.60.40.10">
    <property type="entry name" value="Immunoglobulins"/>
    <property type="match status" value="10"/>
</dbReference>
<evidence type="ECO:0000256" key="4">
    <source>
        <dbReference type="ARBA" id="ARBA00046458"/>
    </source>
</evidence>
<dbReference type="CDD" id="cd00096">
    <property type="entry name" value="Ig"/>
    <property type="match status" value="2"/>
</dbReference>
<dbReference type="InterPro" id="IPR013783">
    <property type="entry name" value="Ig-like_fold"/>
</dbReference>
<keyword evidence="8" id="KW-1185">Reference proteome</keyword>
<dbReference type="InterPro" id="IPR036179">
    <property type="entry name" value="Ig-like_dom_sf"/>
</dbReference>
<sequence>MRQENMLFVITLWMILDAKASTTYTVTFQNYKMDVNESSCVIIPCEFNQKSVQKTIWLKNPEYDHTINEFVRTIAYDDETSLIDPAFRNRTEYLGNKDGNCTLKINDLQLNDTGDYKFRFKTATKSWISLSNVSITVHENPCKVIITGPPSVTEGESISVICATKGQCRYSPEWKRPFEYQVSSDYKSETVTITPSWQNHLQTLTCQLKGDNDKCNKRTFVLLVKDVPNNVQVRFNHTENGKVKENETLTVTCEVKHSYPNVISYSFMRNEQDLQNGSSSEFVISKVSENDTGVYSCNAFNEFGSAMSQKLNLDVQYPPKEMEINAVEDKDKLKEGQSVTFNCIYQRSNPLATKYVWYKNRIPLQNEMKKTLTIKNISYTSNKGKIECEAQNEIGGTRSKQLTLNVMHSPKETNATVNNLIIKEDTRVTIICVTKANPQASYHWFKDGRPWKMVEASEYIFNKIMISDSGNYFCQASNQEGNQNSSIIQLDVIYAPKDVQLEMNPSSMVKEGDLVLLNCTIGRSNPPVSSVTWYRNSIEIKRESTRSLEFEQIHHNQSGTYYCDATNSVGNKQSNRIEMNILYGPTGTSIETNVKTNQVKVGRNIVLECHTSSNPASHFTWHKNDSGSWKQQEPVGYQLTFQQITISNGGYFFCTAENDINSANSSIFYLDVLYPPTTPKMTFENNAREGFEAFVECQVKSNPPAQLSISHIDKKSRDVKMMSDINVLKMRFMNLTSKDAGQYLCRADNTEGKSETKGDFIVKYSPKDVSLTVSPSRVIENKPAKLVCDSDAYPPSSRYSWFKLQGDSQHKVGDNKELFFSSVSIQDSAHYLCTADNSMGQGHSQKSYLDVLYQPKKVRVLHNIGSSGVKQGDTVVLSCSCVSNPPANVYRWHKITENNMRSVVDNEQNITIHDFSVQHEGYYYCTAQNLLAGESSQQISLFLFSKFVLFFTKLNL</sequence>
<comment type="function">
    <text evidence="3">Most highly expressed siglec (sialic acid-binding immunoglobulin-like lectin) on B-cells that plays a role in various aspects of B-cell biology including differentiation, antigen presentation, and trafficking to bone marrow. Binds to alpha 2,6-linked sialic acid residues of surface molecules such as CD22 itself, CD45 and IgM in a cis configuration. Can also bind to ligands on other cells as an adhesion molecule in a trans configuration. Acts as an inhibitory coreceptor on the surface of B-cells and inhibits B-cell receptor induced signaling, characterized by inhibition of the calcium mobilization and cellular activation. Mechanistically, the immunoreceptor tyrosine-based inhibitory motif domain is phosphorylated by the Src kinase LYN, which in turn leads to the recruitment of the protein tyrosine phosphatase 1/PTPN6, leading to the negative regulation of BCR signaling. If this negative signaling from is of sufficient strength, apoptosis of the B-cell can be induced.</text>
</comment>
<dbReference type="Pfam" id="PF13927">
    <property type="entry name" value="Ig_3"/>
    <property type="match status" value="4"/>
</dbReference>
<feature type="domain" description="Ig-like" evidence="6">
    <location>
        <begin position="410"/>
        <end position="489"/>
    </location>
</feature>
<evidence type="ECO:0000256" key="1">
    <source>
        <dbReference type="ARBA" id="ARBA00040106"/>
    </source>
</evidence>
<dbReference type="InterPro" id="IPR007110">
    <property type="entry name" value="Ig-like_dom"/>
</dbReference>
<dbReference type="InterPro" id="IPR003598">
    <property type="entry name" value="Ig_sub2"/>
</dbReference>
<proteinExistence type="predicted"/>
<dbReference type="Pfam" id="PF13895">
    <property type="entry name" value="Ig_2"/>
    <property type="match status" value="3"/>
</dbReference>
<dbReference type="PANTHER" id="PTHR46013:SF4">
    <property type="entry name" value="B-CELL RECEPTOR CD22-RELATED"/>
    <property type="match status" value="1"/>
</dbReference>
<feature type="domain" description="Ig-like" evidence="6">
    <location>
        <begin position="585"/>
        <end position="666"/>
    </location>
</feature>
<dbReference type="InterPro" id="IPR056386">
    <property type="entry name" value="Ig_CD22"/>
</dbReference>
<dbReference type="InterPro" id="IPR003599">
    <property type="entry name" value="Ig_sub"/>
</dbReference>
<comment type="subunit">
    <text evidence="4">Predominantly monomer of isoform CD22-beta. Also found as heterodimer of isoform CD22-beta and a shorter isoform. Interacts with PTPN6/SHP-1, LYN, SYK, PIK3R1/PIK3R2 and PLCG1 upon phosphorylation. Interacts with GRB2, INPP5D and SHC1 upon phosphorylation. May form a complex with INPP5D/SHIP, GRB2 and SHC1.</text>
</comment>
<feature type="domain" description="Ig-like" evidence="6">
    <location>
        <begin position="496"/>
        <end position="578"/>
    </location>
</feature>
<keyword evidence="5" id="KW-0732">Signal</keyword>
<dbReference type="PANTHER" id="PTHR46013">
    <property type="entry name" value="VASCULAR CELL ADHESION MOLECULE 1"/>
    <property type="match status" value="1"/>
</dbReference>
<feature type="domain" description="Ig-like" evidence="6">
    <location>
        <begin position="319"/>
        <end position="403"/>
    </location>
</feature>
<dbReference type="PROSITE" id="PS50835">
    <property type="entry name" value="IG_LIKE"/>
    <property type="match status" value="8"/>
</dbReference>
<dbReference type="Ensembl" id="ENSECRT00000023086.1">
    <property type="protein sequence ID" value="ENSECRP00000022604.1"/>
    <property type="gene ID" value="ENSECRG00000015298.1"/>
</dbReference>
<evidence type="ECO:0000313" key="7">
    <source>
        <dbReference type="Ensembl" id="ENSECRP00000022604.1"/>
    </source>
</evidence>
<feature type="domain" description="Ig-like" evidence="6">
    <location>
        <begin position="855"/>
        <end position="940"/>
    </location>
</feature>
<dbReference type="SUPFAM" id="SSF48726">
    <property type="entry name" value="Immunoglobulin"/>
    <property type="match status" value="9"/>
</dbReference>
<reference evidence="7" key="1">
    <citation type="submission" date="2025-08" db="UniProtKB">
        <authorList>
            <consortium name="Ensembl"/>
        </authorList>
    </citation>
    <scope>IDENTIFICATION</scope>
</reference>
<feature type="domain" description="Ig-like" evidence="6">
    <location>
        <begin position="676"/>
        <end position="756"/>
    </location>
</feature>
<feature type="domain" description="Ig-like" evidence="6">
    <location>
        <begin position="228"/>
        <end position="314"/>
    </location>
</feature>
<protein>
    <recommendedName>
        <fullName evidence="1">B-cell receptor CD22</fullName>
    </recommendedName>
    <alternativeName>
        <fullName evidence="2">Sialic acid-binding Ig-like lectin 2</fullName>
    </alternativeName>
</protein>
<dbReference type="AlphaFoldDB" id="A0A8C4SX18"/>
<dbReference type="Proteomes" id="UP000694620">
    <property type="component" value="Unassembled WGS sequence"/>
</dbReference>
<evidence type="ECO:0000313" key="8">
    <source>
        <dbReference type="Proteomes" id="UP000694620"/>
    </source>
</evidence>
<feature type="chain" id="PRO_5034957997" description="B-cell receptor CD22" evidence="5">
    <location>
        <begin position="21"/>
        <end position="956"/>
    </location>
</feature>
<dbReference type="Pfam" id="PF07679">
    <property type="entry name" value="I-set"/>
    <property type="match status" value="1"/>
</dbReference>
<dbReference type="Pfam" id="PF24518">
    <property type="entry name" value="Ig_CD22"/>
    <property type="match status" value="1"/>
</dbReference>
<accession>A0A8C4SX18</accession>
<evidence type="ECO:0000256" key="3">
    <source>
        <dbReference type="ARBA" id="ARBA00045430"/>
    </source>
</evidence>
<organism evidence="7 8">
    <name type="scientific">Erpetoichthys calabaricus</name>
    <name type="common">Rope fish</name>
    <name type="synonym">Calamoichthys calabaricus</name>
    <dbReference type="NCBI Taxonomy" id="27687"/>
    <lineage>
        <taxon>Eukaryota</taxon>
        <taxon>Metazoa</taxon>
        <taxon>Chordata</taxon>
        <taxon>Craniata</taxon>
        <taxon>Vertebrata</taxon>
        <taxon>Euteleostomi</taxon>
        <taxon>Actinopterygii</taxon>
        <taxon>Polypteriformes</taxon>
        <taxon>Polypteridae</taxon>
        <taxon>Erpetoichthys</taxon>
    </lineage>
</organism>
<name>A0A8C4SX18_ERPCA</name>
<evidence type="ECO:0000256" key="2">
    <source>
        <dbReference type="ARBA" id="ARBA00041781"/>
    </source>
</evidence>
<dbReference type="GeneTree" id="ENSGT01150000286924"/>
<dbReference type="SMART" id="SM00409">
    <property type="entry name" value="IG"/>
    <property type="match status" value="10"/>
</dbReference>
<feature type="signal peptide" evidence="5">
    <location>
        <begin position="1"/>
        <end position="20"/>
    </location>
</feature>
<evidence type="ECO:0000259" key="6">
    <source>
        <dbReference type="PROSITE" id="PS50835"/>
    </source>
</evidence>
<dbReference type="SMART" id="SM00408">
    <property type="entry name" value="IGc2"/>
    <property type="match status" value="8"/>
</dbReference>
<dbReference type="InterPro" id="IPR013098">
    <property type="entry name" value="Ig_I-set"/>
</dbReference>
<feature type="domain" description="Ig-like" evidence="6">
    <location>
        <begin position="766"/>
        <end position="850"/>
    </location>
</feature>